<dbReference type="Gene3D" id="1.25.40.10">
    <property type="entry name" value="Tetratricopeptide repeat domain"/>
    <property type="match status" value="1"/>
</dbReference>
<dbReference type="InterPro" id="IPR011990">
    <property type="entry name" value="TPR-like_helical_dom_sf"/>
</dbReference>
<gene>
    <name evidence="2" type="ORF">SELMODRAFT_404203</name>
</gene>
<evidence type="ECO:0000313" key="3">
    <source>
        <dbReference type="Proteomes" id="UP000001514"/>
    </source>
</evidence>
<dbReference type="InParanoid" id="D8QUL0"/>
<dbReference type="eggNOG" id="KOG4197">
    <property type="taxonomic scope" value="Eukaryota"/>
</dbReference>
<sequence>MADLMHAVARDGGSDVGCQHVANELMKMYGRLGRPRQAQEIFDALRDDARDVVAAATMITALADNGNLPLALNLFHGTPHRNTTIWNAIVSACNRNGRSKHAILLLCAMDLEGDTSSADAITFVSAIEACSSLEEMYKFIDNNDFNCDI</sequence>
<proteinExistence type="predicted"/>
<keyword evidence="1" id="KW-0677">Repeat</keyword>
<dbReference type="GO" id="GO:0003723">
    <property type="term" value="F:RNA binding"/>
    <property type="evidence" value="ECO:0007669"/>
    <property type="project" value="InterPro"/>
</dbReference>
<organism evidence="3">
    <name type="scientific">Selaginella moellendorffii</name>
    <name type="common">Spikemoss</name>
    <dbReference type="NCBI Taxonomy" id="88036"/>
    <lineage>
        <taxon>Eukaryota</taxon>
        <taxon>Viridiplantae</taxon>
        <taxon>Streptophyta</taxon>
        <taxon>Embryophyta</taxon>
        <taxon>Tracheophyta</taxon>
        <taxon>Lycopodiopsida</taxon>
        <taxon>Selaginellales</taxon>
        <taxon>Selaginellaceae</taxon>
        <taxon>Selaginella</taxon>
    </lineage>
</organism>
<dbReference type="InterPro" id="IPR002885">
    <property type="entry name" value="PPR_rpt"/>
</dbReference>
<evidence type="ECO:0000313" key="2">
    <source>
        <dbReference type="EMBL" id="EFJ36313.1"/>
    </source>
</evidence>
<dbReference type="PANTHER" id="PTHR47926:SF533">
    <property type="entry name" value="DYW DOMAIN-CONTAINING PROTEIN"/>
    <property type="match status" value="1"/>
</dbReference>
<dbReference type="Gramene" id="EFJ36313">
    <property type="protein sequence ID" value="EFJ36313"/>
    <property type="gene ID" value="SELMODRAFT_404203"/>
</dbReference>
<dbReference type="InterPro" id="IPR046960">
    <property type="entry name" value="PPR_At4g14850-like_plant"/>
</dbReference>
<protein>
    <recommendedName>
        <fullName evidence="4">Pentacotripeptide-repeat region of PRORP domain-containing protein</fullName>
    </recommendedName>
</protein>
<name>D8QUL0_SELML</name>
<evidence type="ECO:0000256" key="1">
    <source>
        <dbReference type="ARBA" id="ARBA00022737"/>
    </source>
</evidence>
<dbReference type="HOGENOM" id="CLU_1752858_0_0_1"/>
<reference evidence="2 3" key="1">
    <citation type="journal article" date="2011" name="Science">
        <title>The Selaginella genome identifies genetic changes associated with the evolution of vascular plants.</title>
        <authorList>
            <person name="Banks J.A."/>
            <person name="Nishiyama T."/>
            <person name="Hasebe M."/>
            <person name="Bowman J.L."/>
            <person name="Gribskov M."/>
            <person name="dePamphilis C."/>
            <person name="Albert V.A."/>
            <person name="Aono N."/>
            <person name="Aoyama T."/>
            <person name="Ambrose B.A."/>
            <person name="Ashton N.W."/>
            <person name="Axtell M.J."/>
            <person name="Barker E."/>
            <person name="Barker M.S."/>
            <person name="Bennetzen J.L."/>
            <person name="Bonawitz N.D."/>
            <person name="Chapple C."/>
            <person name="Cheng C."/>
            <person name="Correa L.G."/>
            <person name="Dacre M."/>
            <person name="DeBarry J."/>
            <person name="Dreyer I."/>
            <person name="Elias M."/>
            <person name="Engstrom E.M."/>
            <person name="Estelle M."/>
            <person name="Feng L."/>
            <person name="Finet C."/>
            <person name="Floyd S.K."/>
            <person name="Frommer W.B."/>
            <person name="Fujita T."/>
            <person name="Gramzow L."/>
            <person name="Gutensohn M."/>
            <person name="Harholt J."/>
            <person name="Hattori M."/>
            <person name="Heyl A."/>
            <person name="Hirai T."/>
            <person name="Hiwatashi Y."/>
            <person name="Ishikawa M."/>
            <person name="Iwata M."/>
            <person name="Karol K.G."/>
            <person name="Koehler B."/>
            <person name="Kolukisaoglu U."/>
            <person name="Kubo M."/>
            <person name="Kurata T."/>
            <person name="Lalonde S."/>
            <person name="Li K."/>
            <person name="Li Y."/>
            <person name="Litt A."/>
            <person name="Lyons E."/>
            <person name="Manning G."/>
            <person name="Maruyama T."/>
            <person name="Michael T.P."/>
            <person name="Mikami K."/>
            <person name="Miyazaki S."/>
            <person name="Morinaga S."/>
            <person name="Murata T."/>
            <person name="Mueller-Roeber B."/>
            <person name="Nelson D.R."/>
            <person name="Obara M."/>
            <person name="Oguri Y."/>
            <person name="Olmstead R.G."/>
            <person name="Onodera N."/>
            <person name="Petersen B.L."/>
            <person name="Pils B."/>
            <person name="Prigge M."/>
            <person name="Rensing S.A."/>
            <person name="Riano-Pachon D.M."/>
            <person name="Roberts A.W."/>
            <person name="Sato Y."/>
            <person name="Scheller H.V."/>
            <person name="Schulz B."/>
            <person name="Schulz C."/>
            <person name="Shakirov E.V."/>
            <person name="Shibagaki N."/>
            <person name="Shinohara N."/>
            <person name="Shippen D.E."/>
            <person name="Soerensen I."/>
            <person name="Sotooka R."/>
            <person name="Sugimoto N."/>
            <person name="Sugita M."/>
            <person name="Sumikawa N."/>
            <person name="Tanurdzic M."/>
            <person name="Theissen G."/>
            <person name="Ulvskov P."/>
            <person name="Wakazuki S."/>
            <person name="Weng J.K."/>
            <person name="Willats W.W."/>
            <person name="Wipf D."/>
            <person name="Wolf P.G."/>
            <person name="Yang L."/>
            <person name="Zimmer A.D."/>
            <person name="Zhu Q."/>
            <person name="Mitros T."/>
            <person name="Hellsten U."/>
            <person name="Loque D."/>
            <person name="Otillar R."/>
            <person name="Salamov A."/>
            <person name="Schmutz J."/>
            <person name="Shapiro H."/>
            <person name="Lindquist E."/>
            <person name="Lucas S."/>
            <person name="Rokhsar D."/>
            <person name="Grigoriev I.V."/>
        </authorList>
    </citation>
    <scope>NUCLEOTIDE SEQUENCE [LARGE SCALE GENOMIC DNA]</scope>
</reference>
<dbReference type="PANTHER" id="PTHR47926">
    <property type="entry name" value="PENTATRICOPEPTIDE REPEAT-CONTAINING PROTEIN"/>
    <property type="match status" value="1"/>
</dbReference>
<dbReference type="GO" id="GO:0009451">
    <property type="term" value="P:RNA modification"/>
    <property type="evidence" value="ECO:0007669"/>
    <property type="project" value="InterPro"/>
</dbReference>
<keyword evidence="3" id="KW-1185">Reference proteome</keyword>
<dbReference type="Pfam" id="PF01535">
    <property type="entry name" value="PPR"/>
    <property type="match status" value="3"/>
</dbReference>
<dbReference type="Proteomes" id="UP000001514">
    <property type="component" value="Unassembled WGS sequence"/>
</dbReference>
<dbReference type="KEGG" id="smo:SELMODRAFT_404203"/>
<dbReference type="AlphaFoldDB" id="D8QUL0"/>
<evidence type="ECO:0008006" key="4">
    <source>
        <dbReference type="Google" id="ProtNLM"/>
    </source>
</evidence>
<accession>D8QUL0</accession>
<dbReference type="EMBL" id="GL377567">
    <property type="protein sequence ID" value="EFJ36313.1"/>
    <property type="molecule type" value="Genomic_DNA"/>
</dbReference>